<dbReference type="KEGG" id="clus:A9F13_08g01243"/>
<dbReference type="GO" id="GO:0005886">
    <property type="term" value="C:plasma membrane"/>
    <property type="evidence" value="ECO:0007669"/>
    <property type="project" value="InterPro"/>
</dbReference>
<evidence type="ECO:0000256" key="2">
    <source>
        <dbReference type="ARBA" id="ARBA00022692"/>
    </source>
</evidence>
<feature type="compositionally biased region" description="Polar residues" evidence="5">
    <location>
        <begin position="505"/>
        <end position="514"/>
    </location>
</feature>
<evidence type="ECO:0000256" key="6">
    <source>
        <dbReference type="SAM" id="Phobius"/>
    </source>
</evidence>
<feature type="region of interest" description="Disordered" evidence="5">
    <location>
        <begin position="259"/>
        <end position="293"/>
    </location>
</feature>
<comment type="caution">
    <text evidence="7">The sequence shown here is derived from an EMBL/GenBank/DDBJ whole genome shotgun (WGS) entry which is preliminary data.</text>
</comment>
<keyword evidence="2 6" id="KW-0812">Transmembrane</keyword>
<keyword evidence="3 6" id="KW-1133">Transmembrane helix</keyword>
<evidence type="ECO:0000256" key="5">
    <source>
        <dbReference type="SAM" id="MobiDB-lite"/>
    </source>
</evidence>
<keyword evidence="4 6" id="KW-0472">Membrane</keyword>
<accession>A0AA91PZW3</accession>
<feature type="compositionally biased region" description="Polar residues" evidence="5">
    <location>
        <begin position="271"/>
        <end position="288"/>
    </location>
</feature>
<dbReference type="Proteomes" id="UP000195602">
    <property type="component" value="Unassembled WGS sequence"/>
</dbReference>
<evidence type="ECO:0008006" key="9">
    <source>
        <dbReference type="Google" id="ProtNLM"/>
    </source>
</evidence>
<evidence type="ECO:0000256" key="1">
    <source>
        <dbReference type="ARBA" id="ARBA00004141"/>
    </source>
</evidence>
<feature type="compositionally biased region" description="Polar residues" evidence="5">
    <location>
        <begin position="317"/>
        <end position="326"/>
    </location>
</feature>
<dbReference type="GO" id="GO:0032153">
    <property type="term" value="C:cell division site"/>
    <property type="evidence" value="ECO:0007669"/>
    <property type="project" value="TreeGrafter"/>
</dbReference>
<feature type="compositionally biased region" description="Basic and acidic residues" evidence="5">
    <location>
        <begin position="353"/>
        <end position="364"/>
    </location>
</feature>
<name>A0AA91PZW3_CLALS</name>
<dbReference type="InterPro" id="IPR009571">
    <property type="entry name" value="SUR7/Rim9-like_fungi"/>
</dbReference>
<dbReference type="GO" id="GO:0035838">
    <property type="term" value="C:growing cell tip"/>
    <property type="evidence" value="ECO:0007669"/>
    <property type="project" value="TreeGrafter"/>
</dbReference>
<evidence type="ECO:0000256" key="4">
    <source>
        <dbReference type="ARBA" id="ARBA00023136"/>
    </source>
</evidence>
<feature type="transmembrane region" description="Helical" evidence="6">
    <location>
        <begin position="148"/>
        <end position="169"/>
    </location>
</feature>
<evidence type="ECO:0000313" key="8">
    <source>
        <dbReference type="Proteomes" id="UP000195602"/>
    </source>
</evidence>
<feature type="transmembrane region" description="Helical" evidence="6">
    <location>
        <begin position="118"/>
        <end position="142"/>
    </location>
</feature>
<feature type="compositionally biased region" description="Low complexity" evidence="5">
    <location>
        <begin position="406"/>
        <end position="454"/>
    </location>
</feature>
<reference evidence="7 8" key="1">
    <citation type="submission" date="2017-04" db="EMBL/GenBank/DDBJ databases">
        <title>Draft genome of the yeast Clavispora lusitaniae type strain CBS 6936.</title>
        <authorList>
            <person name="Durrens P."/>
            <person name="Klopp C."/>
            <person name="Biteau N."/>
            <person name="Fitton-Ouhabi V."/>
            <person name="Dementhon K."/>
            <person name="Accoceberry I."/>
            <person name="Sherman D.J."/>
            <person name="Noel T."/>
        </authorList>
    </citation>
    <scope>NUCLEOTIDE SEQUENCE [LARGE SCALE GENOMIC DNA]</scope>
    <source>
        <strain evidence="7 8">CBS 6936</strain>
    </source>
</reference>
<comment type="subcellular location">
    <subcellularLocation>
        <location evidence="1">Membrane</location>
        <topology evidence="1">Multi-pass membrane protein</topology>
    </subcellularLocation>
</comment>
<feature type="compositionally biased region" description="Acidic residues" evidence="5">
    <location>
        <begin position="365"/>
        <end position="376"/>
    </location>
</feature>
<proteinExistence type="predicted"/>
<dbReference type="InterPro" id="IPR051380">
    <property type="entry name" value="pH-response_reg_palI/RIM9"/>
</dbReference>
<feature type="transmembrane region" description="Helical" evidence="6">
    <location>
        <begin position="89"/>
        <end position="111"/>
    </location>
</feature>
<protein>
    <recommendedName>
        <fullName evidence="9">Pali-domain-containing protein</fullName>
    </recommendedName>
</protein>
<feature type="compositionally biased region" description="Low complexity" evidence="5">
    <location>
        <begin position="527"/>
        <end position="542"/>
    </location>
</feature>
<dbReference type="Pfam" id="PF06687">
    <property type="entry name" value="SUR7"/>
    <property type="match status" value="1"/>
</dbReference>
<evidence type="ECO:0000313" key="7">
    <source>
        <dbReference type="EMBL" id="OVF08426.1"/>
    </source>
</evidence>
<feature type="region of interest" description="Disordered" evidence="5">
    <location>
        <begin position="353"/>
        <end position="553"/>
    </location>
</feature>
<feature type="region of interest" description="Disordered" evidence="5">
    <location>
        <begin position="316"/>
        <end position="337"/>
    </location>
</feature>
<gene>
    <name evidence="7" type="ORF">A9F13_08g01243</name>
</gene>
<dbReference type="EMBL" id="LYUB02000008">
    <property type="protein sequence ID" value="OVF08426.1"/>
    <property type="molecule type" value="Genomic_DNA"/>
</dbReference>
<evidence type="ECO:0000256" key="3">
    <source>
        <dbReference type="ARBA" id="ARBA00022989"/>
    </source>
</evidence>
<sequence>MQRSTLFTSVSLVLLVVAFAFSILGVVTSPISSSLKLGSTPDYTFGIFGYCHKGKCSSSSYPVSFGDIDKNENWLLTASTRNTLSKGFIISPISCGLVFLALIFTSASLFVQHSLIKIFSLVFGFISFVALTVTGVFVVLVFHPHVAWTGWILIAAAALALAALPCLFFSIGVKESVSQDDESENSAFGGYGKIDNDTSFTSTTLMKQNSDSKVQFNGPVTTAYGENASSFSNEYSYRGMTGGGGYDVTKNDSQTSLFNSKPNDAKDFTKQRPTAPSLNLNGSTTSFYGDSKMNMHEVPRTPISAKQKMAPHLVPNSAVTSNSHLPDNTALPYPPSESAITRLDSAKYGVFDHHPEVEGHKPFTELDDSELNDQESETLPQPQDSDDDSDFTSISQRPPNVDFPGYYQQAPQHQPYAQHYQQPYPQQAYQIRPNLSEPIQSPQQSSYYGSDGSSANRGYYQQPQGQRPPQPPQHYQQFAPQGYGGRSAPFQPRPVPQSKPHGPTISDSVLNNNPDFALGAGGRRKFVPVAARNNASNRPARSGARDGPYGMIG</sequence>
<dbReference type="PANTHER" id="PTHR28013">
    <property type="entry name" value="PROTEIN DCV1-RELATED"/>
    <property type="match status" value="1"/>
</dbReference>
<dbReference type="PANTHER" id="PTHR28013:SF3">
    <property type="entry name" value="PROTEIN DCV1-RELATED"/>
    <property type="match status" value="1"/>
</dbReference>
<dbReference type="AlphaFoldDB" id="A0AA91PZW3"/>
<feature type="transmembrane region" description="Helical" evidence="6">
    <location>
        <begin position="12"/>
        <end position="31"/>
    </location>
</feature>
<organism evidence="7 8">
    <name type="scientific">Clavispora lusitaniae</name>
    <name type="common">Candida lusitaniae</name>
    <dbReference type="NCBI Taxonomy" id="36911"/>
    <lineage>
        <taxon>Eukaryota</taxon>
        <taxon>Fungi</taxon>
        <taxon>Dikarya</taxon>
        <taxon>Ascomycota</taxon>
        <taxon>Saccharomycotina</taxon>
        <taxon>Pichiomycetes</taxon>
        <taxon>Metschnikowiaceae</taxon>
        <taxon>Clavispora</taxon>
    </lineage>
</organism>